<dbReference type="KEGG" id="vg:26517760"/>
<accession>A0A0F6R7F5</accession>
<sequence length="61" mass="6719">MTRVLAKFNGIECVIIGFYPTTAGVLAIVAGPWKDRDIDTFHLEELDVDVDKLVKEAKKAG</sequence>
<dbReference type="EMBL" id="KP881232">
    <property type="protein sequence ID" value="AKE44708.1"/>
    <property type="molecule type" value="Genomic_DNA"/>
</dbReference>
<name>A0A0F6R7F5_9CAUD</name>
<reference evidence="1 2" key="1">
    <citation type="journal article" date="2015" name="J. Virol.">
        <title>Sinorhizobium meliloti Phage ?M9 Defines a New Group of T4 Superfamily Phages with Unusual Genomic Features but a Common T=16 Capsid.</title>
        <authorList>
            <person name="Johnson M.C."/>
            <person name="Tatum K.B."/>
            <person name="Lynn J.S."/>
            <person name="Brewer T.E."/>
            <person name="Lu S."/>
            <person name="Washburn B.K."/>
            <person name="Stroupe M.E."/>
            <person name="Jones K.M."/>
        </authorList>
    </citation>
    <scope>NUCLEOTIDE SEQUENCE [LARGE SCALE GENOMIC DNA]</scope>
</reference>
<protein>
    <submittedName>
        <fullName evidence="1">Uncharacterized protein</fullName>
    </submittedName>
</protein>
<reference evidence="2" key="2">
    <citation type="submission" date="2015-03" db="EMBL/GenBank/DDBJ databases">
        <title>The genome and structure of Sinorhizobium meliloti phage phiM9.</title>
        <authorList>
            <person name="Johnson M.C."/>
            <person name="Tatum K.B."/>
            <person name="Lynn J.S."/>
            <person name="Brewer T.E."/>
            <person name="Washburn B.K."/>
            <person name="Stroupe M.E."/>
            <person name="Jones K.M."/>
        </authorList>
    </citation>
    <scope>NUCLEOTIDE SEQUENCE [LARGE SCALE GENOMIC DNA]</scope>
</reference>
<dbReference type="GeneID" id="26517760"/>
<keyword evidence="2" id="KW-1185">Reference proteome</keyword>
<evidence type="ECO:0000313" key="2">
    <source>
        <dbReference type="Proteomes" id="UP000033804"/>
    </source>
</evidence>
<proteinExistence type="predicted"/>
<dbReference type="RefSeq" id="YP_009189462.1">
    <property type="nucleotide sequence ID" value="NC_028676.1"/>
</dbReference>
<organism evidence="1 2">
    <name type="scientific">Sinorhizobium phage phiM9</name>
    <dbReference type="NCBI Taxonomy" id="1636182"/>
    <lineage>
        <taxon>Viruses</taxon>
        <taxon>Duplodnaviria</taxon>
        <taxon>Heunggongvirae</taxon>
        <taxon>Uroviricota</taxon>
        <taxon>Caudoviricetes</taxon>
        <taxon>Pootjesviridae</taxon>
        <taxon>Emnonavirus</taxon>
        <taxon>Emnonavirus phiM9</taxon>
    </lineage>
</organism>
<gene>
    <name evidence="1" type="ORF">Sm_phiM9_078</name>
</gene>
<evidence type="ECO:0000313" key="1">
    <source>
        <dbReference type="EMBL" id="AKE44708.1"/>
    </source>
</evidence>
<dbReference type="Proteomes" id="UP000033804">
    <property type="component" value="Segment"/>
</dbReference>